<keyword evidence="3" id="KW-1185">Reference proteome</keyword>
<organism evidence="2 3">
    <name type="scientific">Lactuca virosa</name>
    <dbReference type="NCBI Taxonomy" id="75947"/>
    <lineage>
        <taxon>Eukaryota</taxon>
        <taxon>Viridiplantae</taxon>
        <taxon>Streptophyta</taxon>
        <taxon>Embryophyta</taxon>
        <taxon>Tracheophyta</taxon>
        <taxon>Spermatophyta</taxon>
        <taxon>Magnoliopsida</taxon>
        <taxon>eudicotyledons</taxon>
        <taxon>Gunneridae</taxon>
        <taxon>Pentapetalae</taxon>
        <taxon>asterids</taxon>
        <taxon>campanulids</taxon>
        <taxon>Asterales</taxon>
        <taxon>Asteraceae</taxon>
        <taxon>Cichorioideae</taxon>
        <taxon>Cichorieae</taxon>
        <taxon>Lactucinae</taxon>
        <taxon>Lactuca</taxon>
    </lineage>
</organism>
<name>A0AAU9N2A2_9ASTR</name>
<comment type="caution">
    <text evidence="2">The sequence shown here is derived from an EMBL/GenBank/DDBJ whole genome shotgun (WGS) entry which is preliminary data.</text>
</comment>
<feature type="region of interest" description="Disordered" evidence="1">
    <location>
        <begin position="144"/>
        <end position="182"/>
    </location>
</feature>
<protein>
    <submittedName>
        <fullName evidence="2">Uncharacterized protein</fullName>
    </submittedName>
</protein>
<accession>A0AAU9N2A2</accession>
<gene>
    <name evidence="2" type="ORF">LVIROSA_LOCUS19852</name>
</gene>
<sequence>MVSLDLFWYEMKRFTFHSLTDLQFEGSKKYTKNIARRTVEKIVKKLRKTEDEKTHDENIEKGKTLVSEKIQKKQTKKLMKQDEPVLKTPEKKTIQEMRQRPIPQNKQTKKLMKQDKFVLKTPGKKTTQECDELKEMKQVFEKEFNYKSKKEDETNVMNENEEKHDGNESEKDKDVNESEIPEDGKWMKMRWIGIRVMYKIYQQTK</sequence>
<proteinExistence type="predicted"/>
<feature type="compositionally biased region" description="Basic and acidic residues" evidence="1">
    <location>
        <begin position="160"/>
        <end position="182"/>
    </location>
</feature>
<reference evidence="2 3" key="1">
    <citation type="submission" date="2022-01" db="EMBL/GenBank/DDBJ databases">
        <authorList>
            <person name="Xiong W."/>
            <person name="Schranz E."/>
        </authorList>
    </citation>
    <scope>NUCLEOTIDE SEQUENCE [LARGE SCALE GENOMIC DNA]</scope>
</reference>
<dbReference type="EMBL" id="CAKMRJ010003334">
    <property type="protein sequence ID" value="CAH1433255.1"/>
    <property type="molecule type" value="Genomic_DNA"/>
</dbReference>
<feature type="compositionally biased region" description="Basic and acidic residues" evidence="1">
    <location>
        <begin position="144"/>
        <end position="153"/>
    </location>
</feature>
<evidence type="ECO:0000313" key="2">
    <source>
        <dbReference type="EMBL" id="CAH1433255.1"/>
    </source>
</evidence>
<evidence type="ECO:0000256" key="1">
    <source>
        <dbReference type="SAM" id="MobiDB-lite"/>
    </source>
</evidence>
<dbReference type="AlphaFoldDB" id="A0AAU9N2A2"/>
<evidence type="ECO:0000313" key="3">
    <source>
        <dbReference type="Proteomes" id="UP001157418"/>
    </source>
</evidence>
<dbReference type="Proteomes" id="UP001157418">
    <property type="component" value="Unassembled WGS sequence"/>
</dbReference>